<dbReference type="PANTHER" id="PTHR30503">
    <property type="entry name" value="INNER MEMBRANE PROTEIN YEDI"/>
    <property type="match status" value="1"/>
</dbReference>
<feature type="transmembrane region" description="Helical" evidence="1">
    <location>
        <begin position="78"/>
        <end position="107"/>
    </location>
</feature>
<accession>A0A3E0MD89</accession>
<reference evidence="2 3" key="1">
    <citation type="submission" date="2017-08" db="EMBL/GenBank/DDBJ databases">
        <title>Functional genomic and metabolic studies of the symbiotic interactions of six Microcystis-dominated communities.</title>
        <authorList>
            <person name="Li Q."/>
            <person name="Lin F."/>
        </authorList>
    </citation>
    <scope>NUCLEOTIDE SEQUENCE [LARGE SCALE GENOMIC DNA]</scope>
    <source>
        <strain evidence="2">DA14</strain>
    </source>
</reference>
<proteinExistence type="predicted"/>
<dbReference type="Pfam" id="PF05661">
    <property type="entry name" value="DUF808"/>
    <property type="match status" value="1"/>
</dbReference>
<dbReference type="EMBL" id="QQWE01000003">
    <property type="protein sequence ID" value="REJ57764.1"/>
    <property type="molecule type" value="Genomic_DNA"/>
</dbReference>
<evidence type="ECO:0000313" key="2">
    <source>
        <dbReference type="EMBL" id="REJ57764.1"/>
    </source>
</evidence>
<keyword evidence="1" id="KW-0472">Membrane</keyword>
<feature type="transmembrane region" description="Helical" evidence="1">
    <location>
        <begin position="257"/>
        <end position="279"/>
    </location>
</feature>
<dbReference type="InterPro" id="IPR008526">
    <property type="entry name" value="YedI"/>
</dbReference>
<name>A0A3E0MD89_MICAE</name>
<dbReference type="AlphaFoldDB" id="A0A3E0MD89"/>
<dbReference type="PANTHER" id="PTHR30503:SF3">
    <property type="entry name" value="INNER MEMBRANE PROTEIN YEDI"/>
    <property type="match status" value="1"/>
</dbReference>
<feature type="transmembrane region" description="Helical" evidence="1">
    <location>
        <begin position="285"/>
        <end position="305"/>
    </location>
</feature>
<dbReference type="GO" id="GO:0005886">
    <property type="term" value="C:plasma membrane"/>
    <property type="evidence" value="ECO:0007669"/>
    <property type="project" value="TreeGrafter"/>
</dbReference>
<feature type="transmembrane region" description="Helical" evidence="1">
    <location>
        <begin position="178"/>
        <end position="198"/>
    </location>
</feature>
<organism evidence="2 3">
    <name type="scientific">Microcystis aeruginosa DA14</name>
    <dbReference type="NCBI Taxonomy" id="1987506"/>
    <lineage>
        <taxon>Bacteria</taxon>
        <taxon>Bacillati</taxon>
        <taxon>Cyanobacteriota</taxon>
        <taxon>Cyanophyceae</taxon>
        <taxon>Oscillatoriophycideae</taxon>
        <taxon>Chroococcales</taxon>
        <taxon>Microcystaceae</taxon>
        <taxon>Microcystis</taxon>
    </lineage>
</organism>
<keyword evidence="1" id="KW-0812">Transmembrane</keyword>
<dbReference type="Proteomes" id="UP000256301">
    <property type="component" value="Unassembled WGS sequence"/>
</dbReference>
<feature type="transmembrane region" description="Helical" evidence="1">
    <location>
        <begin position="314"/>
        <end position="336"/>
    </location>
</feature>
<protein>
    <submittedName>
        <fullName evidence="2">DUF808 domain-containing protein</fullName>
    </submittedName>
</protein>
<comment type="caution">
    <text evidence="2">The sequence shown here is derived from an EMBL/GenBank/DDBJ whole genome shotgun (WGS) entry which is preliminary data.</text>
</comment>
<dbReference type="PIRSF" id="PIRSF016660">
    <property type="entry name" value="YedI"/>
    <property type="match status" value="1"/>
</dbReference>
<evidence type="ECO:0000313" key="3">
    <source>
        <dbReference type="Proteomes" id="UP000256301"/>
    </source>
</evidence>
<gene>
    <name evidence="2" type="ORF">DWQ56_10915</name>
</gene>
<keyword evidence="1" id="KW-1133">Transmembrane helix</keyword>
<evidence type="ECO:0000256" key="1">
    <source>
        <dbReference type="SAM" id="Phobius"/>
    </source>
</evidence>
<sequence>MSTGLIALLDDIAALAKVAAVTLDDAAAQATKAGAKAAGIVIDDAAVTPRYAVGFAAARELPIVAKIAWGSLKNKMLFLLPGALLFSAFAPWAITPLLMIGGLYLCYEGFEKVLEMVVPHGDDAPAPDPLAASPADAAALESLRVAGAIRTDFILSAEIMAIALSTITAPSIWTQALILAVVGIGITALVYGAVALIVKADDVGLALAQSSRPVTGLGHVMRGRPTELELREPAAIDRMVSRLTQPIGRGLVFGMPYFLKVLSLVGTLAMLWVGGGIVVHGLAGYGLAGIEHAIHAAAVAIAALVPPVKAATEWLATALASGVVGLALGGAVFLVMHYGVEPILNRGGAARGH</sequence>